<keyword evidence="2" id="KW-1133">Transmembrane helix</keyword>
<reference evidence="3" key="1">
    <citation type="submission" date="2021-07" db="EMBL/GenBank/DDBJ databases">
        <title>Genome Resource of American Ginseng Black Spot Pathogen Alternaria panax.</title>
        <authorList>
            <person name="Qiu C."/>
            <person name="Wang W."/>
            <person name="Liu Z."/>
        </authorList>
    </citation>
    <scope>NUCLEOTIDE SEQUENCE</scope>
    <source>
        <strain evidence="3">BNCC115425</strain>
    </source>
</reference>
<protein>
    <submittedName>
        <fullName evidence="3">Uncharacterized protein</fullName>
    </submittedName>
</protein>
<evidence type="ECO:0000256" key="2">
    <source>
        <dbReference type="SAM" id="Phobius"/>
    </source>
</evidence>
<sequence>MKPVANAPFQFRTIGNCIMAIVNAIAAGLKAIINAIVSLFGIIISCLTCGRGGGGRRTTHTNRATKMTANRTDHQQADDDLPYGLSKTKHRKILDDLLDTVRKQEDIMGQLLRDLEFFRKKFKTSLEYDSGGAEDYCEEMGDGTEYDVRSYTDAGDGIIKEETTVNYIGYKIAMDNFQMGLNKTKDQIEKIWKDVDVGKGSLALPKWEADSLEKGRKAAAQD</sequence>
<dbReference type="AlphaFoldDB" id="A0AAD4F9G7"/>
<name>A0AAD4F9G7_9PLEO</name>
<keyword evidence="2" id="KW-0472">Membrane</keyword>
<evidence type="ECO:0000256" key="1">
    <source>
        <dbReference type="SAM" id="MobiDB-lite"/>
    </source>
</evidence>
<feature type="transmembrane region" description="Helical" evidence="2">
    <location>
        <begin position="20"/>
        <end position="47"/>
    </location>
</feature>
<comment type="caution">
    <text evidence="3">The sequence shown here is derived from an EMBL/GenBank/DDBJ whole genome shotgun (WGS) entry which is preliminary data.</text>
</comment>
<evidence type="ECO:0000313" key="4">
    <source>
        <dbReference type="Proteomes" id="UP001199106"/>
    </source>
</evidence>
<dbReference type="Proteomes" id="UP001199106">
    <property type="component" value="Unassembled WGS sequence"/>
</dbReference>
<evidence type="ECO:0000313" key="3">
    <source>
        <dbReference type="EMBL" id="KAG9185481.1"/>
    </source>
</evidence>
<accession>A0AAD4F9G7</accession>
<gene>
    <name evidence="3" type="ORF">G6011_08025</name>
</gene>
<keyword evidence="2" id="KW-0812">Transmembrane</keyword>
<proteinExistence type="predicted"/>
<feature type="region of interest" description="Disordered" evidence="1">
    <location>
        <begin position="51"/>
        <end position="81"/>
    </location>
</feature>
<keyword evidence="4" id="KW-1185">Reference proteome</keyword>
<dbReference type="EMBL" id="JAANER010000011">
    <property type="protein sequence ID" value="KAG9185481.1"/>
    <property type="molecule type" value="Genomic_DNA"/>
</dbReference>
<organism evidence="3 4">
    <name type="scientific">Alternaria panax</name>
    <dbReference type="NCBI Taxonomy" id="48097"/>
    <lineage>
        <taxon>Eukaryota</taxon>
        <taxon>Fungi</taxon>
        <taxon>Dikarya</taxon>
        <taxon>Ascomycota</taxon>
        <taxon>Pezizomycotina</taxon>
        <taxon>Dothideomycetes</taxon>
        <taxon>Pleosporomycetidae</taxon>
        <taxon>Pleosporales</taxon>
        <taxon>Pleosporineae</taxon>
        <taxon>Pleosporaceae</taxon>
        <taxon>Alternaria</taxon>
        <taxon>Alternaria sect. Panax</taxon>
    </lineage>
</organism>